<evidence type="ECO:0000313" key="2">
    <source>
        <dbReference type="EMBL" id="SDG52938.1"/>
    </source>
</evidence>
<name>A0A1G7V069_9ACTN</name>
<keyword evidence="1" id="KW-0812">Transmembrane</keyword>
<keyword evidence="3" id="KW-1185">Reference proteome</keyword>
<dbReference type="EMBL" id="FNCF01000004">
    <property type="protein sequence ID" value="SDG52938.1"/>
    <property type="molecule type" value="Genomic_DNA"/>
</dbReference>
<reference evidence="3" key="1">
    <citation type="submission" date="2016-10" db="EMBL/GenBank/DDBJ databases">
        <authorList>
            <person name="Varghese N."/>
            <person name="Submissions S."/>
        </authorList>
    </citation>
    <scope>NUCLEOTIDE SEQUENCE [LARGE SCALE GENOMIC DNA]</scope>
    <source>
        <strain evidence="3">DSM 44526</strain>
    </source>
</reference>
<keyword evidence="1" id="KW-1133">Transmembrane helix</keyword>
<dbReference type="Proteomes" id="UP000198863">
    <property type="component" value="Unassembled WGS sequence"/>
</dbReference>
<feature type="transmembrane region" description="Helical" evidence="1">
    <location>
        <begin position="51"/>
        <end position="70"/>
    </location>
</feature>
<protein>
    <submittedName>
        <fullName evidence="2">Pilus assembly protein Flp/PilA</fullName>
    </submittedName>
</protein>
<organism evidence="2 3">
    <name type="scientific">Klenkia brasiliensis</name>
    <dbReference type="NCBI Taxonomy" id="333142"/>
    <lineage>
        <taxon>Bacteria</taxon>
        <taxon>Bacillati</taxon>
        <taxon>Actinomycetota</taxon>
        <taxon>Actinomycetes</taxon>
        <taxon>Geodermatophilales</taxon>
        <taxon>Geodermatophilaceae</taxon>
        <taxon>Klenkia</taxon>
    </lineage>
</organism>
<accession>A0A1G7V069</accession>
<sequence>MVHRGDGHPEEHDMTHLFQTLFALTVTAGDRLEAHARDLKSRETGASAVEYALLVGAIAAAVVTAVALFGPKLNALFSGINVNGK</sequence>
<evidence type="ECO:0000313" key="3">
    <source>
        <dbReference type="Proteomes" id="UP000198863"/>
    </source>
</evidence>
<dbReference type="InterPro" id="IPR007047">
    <property type="entry name" value="Flp_Fap"/>
</dbReference>
<gene>
    <name evidence="2" type="ORF">SAMN05660324_2847</name>
</gene>
<dbReference type="AlphaFoldDB" id="A0A1G7V069"/>
<dbReference type="Pfam" id="PF04964">
    <property type="entry name" value="Flp_Fap"/>
    <property type="match status" value="1"/>
</dbReference>
<proteinExistence type="predicted"/>
<evidence type="ECO:0000256" key="1">
    <source>
        <dbReference type="SAM" id="Phobius"/>
    </source>
</evidence>
<keyword evidence="1" id="KW-0472">Membrane</keyword>